<comment type="caution">
    <text evidence="2">The sequence shown here is derived from an EMBL/GenBank/DDBJ whole genome shotgun (WGS) entry which is preliminary data.</text>
</comment>
<feature type="signal peptide" evidence="1">
    <location>
        <begin position="1"/>
        <end position="18"/>
    </location>
</feature>
<keyword evidence="1" id="KW-0732">Signal</keyword>
<evidence type="ECO:0000313" key="3">
    <source>
        <dbReference type="Proteomes" id="UP000226431"/>
    </source>
</evidence>
<accession>A0A2C5Z8T2</accession>
<dbReference type="PANTHER" id="PTHR39219:SF1">
    <property type="entry name" value="ER MEMBRANE PROTEIN COMPLEX SUBUNIT 10"/>
    <property type="match status" value="1"/>
</dbReference>
<dbReference type="OrthoDB" id="1894652at2759"/>
<dbReference type="Proteomes" id="UP000226431">
    <property type="component" value="Unassembled WGS sequence"/>
</dbReference>
<reference evidence="2 3" key="1">
    <citation type="submission" date="2017-06" db="EMBL/GenBank/DDBJ databases">
        <title>Ant-infecting Ophiocordyceps genomes reveal a high diversity of potential behavioral manipulation genes and a possible major role for enterotoxins.</title>
        <authorList>
            <person name="De Bekker C."/>
            <person name="Evans H.C."/>
            <person name="Brachmann A."/>
            <person name="Hughes D.P."/>
        </authorList>
    </citation>
    <scope>NUCLEOTIDE SEQUENCE [LARGE SCALE GENOMIC DNA]</scope>
    <source>
        <strain evidence="2 3">Map16</strain>
    </source>
</reference>
<proteinExistence type="predicted"/>
<dbReference type="PANTHER" id="PTHR39219">
    <property type="entry name" value="ER MEMBRANE PROTEIN COMPLEX SUBUNIT 10"/>
    <property type="match status" value="1"/>
</dbReference>
<dbReference type="STRING" id="2004952.A0A2C5Z8T2"/>
<protein>
    <recommendedName>
        <fullName evidence="4">ER membrane protein complex subunit 10</fullName>
    </recommendedName>
</protein>
<name>A0A2C5Z8T2_9HYPO</name>
<keyword evidence="3" id="KW-1185">Reference proteome</keyword>
<evidence type="ECO:0000256" key="1">
    <source>
        <dbReference type="SAM" id="SignalP"/>
    </source>
</evidence>
<organism evidence="2 3">
    <name type="scientific">Ophiocordyceps camponoti-rufipedis</name>
    <dbReference type="NCBI Taxonomy" id="2004952"/>
    <lineage>
        <taxon>Eukaryota</taxon>
        <taxon>Fungi</taxon>
        <taxon>Dikarya</taxon>
        <taxon>Ascomycota</taxon>
        <taxon>Pezizomycotina</taxon>
        <taxon>Sordariomycetes</taxon>
        <taxon>Hypocreomycetidae</taxon>
        <taxon>Hypocreales</taxon>
        <taxon>Ophiocordycipitaceae</taxon>
        <taxon>Ophiocordyceps</taxon>
    </lineage>
</organism>
<feature type="chain" id="PRO_5012112408" description="ER membrane protein complex subunit 10" evidence="1">
    <location>
        <begin position="19"/>
        <end position="212"/>
    </location>
</feature>
<dbReference type="AlphaFoldDB" id="A0A2C5Z8T2"/>
<evidence type="ECO:0008006" key="4">
    <source>
        <dbReference type="Google" id="ProtNLM"/>
    </source>
</evidence>
<sequence length="212" mass="22331">MRAASLLAALCAAAAVEARPRIAHIHIQPVETSATSAAPIPLAEISYDMTTLALSSFLSYEPPELPETAKLVRIGLYDAGSRQWLAGTTVASVENFSKGYSPHLLLVVDSQGGVVSVSCKGVAIDAGHTRDFGPKLVVLPEARGAQPQLSKPVVLSPEGNRVEPEQEKTFLQKYSATALDGDVLSADFAARYWWMIGIAVLVAMSGGGGGER</sequence>
<dbReference type="EMBL" id="NJES01000196">
    <property type="protein sequence ID" value="PHH75804.1"/>
    <property type="molecule type" value="Genomic_DNA"/>
</dbReference>
<evidence type="ECO:0000313" key="2">
    <source>
        <dbReference type="EMBL" id="PHH75804.1"/>
    </source>
</evidence>
<gene>
    <name evidence="2" type="ORF">CDD80_2053</name>
</gene>